<reference evidence="3" key="1">
    <citation type="submission" date="2015-01" db="EMBL/GenBank/DDBJ databases">
        <authorList>
            <person name="Aksoy S."/>
            <person name="Warren W."/>
            <person name="Wilson R.K."/>
        </authorList>
    </citation>
    <scope>NUCLEOTIDE SEQUENCE [LARGE SCALE GENOMIC DNA]</scope>
    <source>
        <strain evidence="3">IAEA</strain>
    </source>
</reference>
<sequence>MMTSSLEKTSFTRTEKTEQIYHLRANKSIESLHGIASDKKKISSNGQLLCALTPISCKASNNLTTLLKSSSKIPCRLGLQSSATSWKHPNKLLPFRRSTSLRLRNSKSNCANRVKMAENGIALAGANYTDGSETGNGQVVSSTSRRKLKSLTRPATRNEQPLKRSLSLRKNFKISSSSLNKTESANFSDLLSSKTEQSINIAERGTKTTADRALSFLHTALRGLSETPCSIHF</sequence>
<feature type="region of interest" description="Disordered" evidence="1">
    <location>
        <begin position="133"/>
        <end position="161"/>
    </location>
</feature>
<dbReference type="EnsemblMetazoa" id="GPPI039137-RA">
    <property type="protein sequence ID" value="GPPI039137-PA"/>
    <property type="gene ID" value="GPPI039137"/>
</dbReference>
<accession>A0A1B0BSD8</accession>
<dbReference type="VEuPathDB" id="VectorBase:GPPI039137"/>
<dbReference type="AlphaFoldDB" id="A0A1B0BSD8"/>
<keyword evidence="3" id="KW-1185">Reference proteome</keyword>
<dbReference type="Proteomes" id="UP000092460">
    <property type="component" value="Unassembled WGS sequence"/>
</dbReference>
<organism evidence="2 3">
    <name type="scientific">Glossina palpalis gambiensis</name>
    <dbReference type="NCBI Taxonomy" id="67801"/>
    <lineage>
        <taxon>Eukaryota</taxon>
        <taxon>Metazoa</taxon>
        <taxon>Ecdysozoa</taxon>
        <taxon>Arthropoda</taxon>
        <taxon>Hexapoda</taxon>
        <taxon>Insecta</taxon>
        <taxon>Pterygota</taxon>
        <taxon>Neoptera</taxon>
        <taxon>Endopterygota</taxon>
        <taxon>Diptera</taxon>
        <taxon>Brachycera</taxon>
        <taxon>Muscomorpha</taxon>
        <taxon>Hippoboscoidea</taxon>
        <taxon>Glossinidae</taxon>
        <taxon>Glossina</taxon>
    </lineage>
</organism>
<evidence type="ECO:0000313" key="2">
    <source>
        <dbReference type="EnsemblMetazoa" id="GPPI039137-PA"/>
    </source>
</evidence>
<feature type="compositionally biased region" description="Polar residues" evidence="1">
    <location>
        <begin position="133"/>
        <end position="143"/>
    </location>
</feature>
<dbReference type="EMBL" id="JXJN01019667">
    <property type="status" value="NOT_ANNOTATED_CDS"/>
    <property type="molecule type" value="Genomic_DNA"/>
</dbReference>
<protein>
    <submittedName>
        <fullName evidence="2">Uncharacterized protein</fullName>
    </submittedName>
</protein>
<reference evidence="2" key="2">
    <citation type="submission" date="2020-05" db="UniProtKB">
        <authorList>
            <consortium name="EnsemblMetazoa"/>
        </authorList>
    </citation>
    <scope>IDENTIFICATION</scope>
    <source>
        <strain evidence="2">IAEA</strain>
    </source>
</reference>
<evidence type="ECO:0000256" key="1">
    <source>
        <dbReference type="SAM" id="MobiDB-lite"/>
    </source>
</evidence>
<evidence type="ECO:0000313" key="3">
    <source>
        <dbReference type="Proteomes" id="UP000092460"/>
    </source>
</evidence>
<proteinExistence type="predicted"/>
<name>A0A1B0BSD8_9MUSC</name>